<sequence length="121" mass="13873">MEIALTRSVYPSLAKFNATDYRIEVCFIHGLHGGLGILDASCIQSFDNVLLINAIRRDNVADGKRGMIEDFLYSFFLLLVSQGIVFVMKTGFFYDFRAILTLPYFHFELFKEISVQSLWSD</sequence>
<keyword evidence="1" id="KW-1133">Transmembrane helix</keyword>
<accession>A0A310SFA5</accession>
<keyword evidence="1" id="KW-0812">Transmembrane</keyword>
<evidence type="ECO:0000256" key="1">
    <source>
        <dbReference type="SAM" id="Phobius"/>
    </source>
</evidence>
<keyword evidence="3" id="KW-1185">Reference proteome</keyword>
<evidence type="ECO:0000313" key="3">
    <source>
        <dbReference type="Proteomes" id="UP000250275"/>
    </source>
</evidence>
<protein>
    <submittedName>
        <fullName evidence="2">Uncharacterized protein</fullName>
    </submittedName>
</protein>
<evidence type="ECO:0000313" key="2">
    <source>
        <dbReference type="EMBL" id="OAD56381.1"/>
    </source>
</evidence>
<keyword evidence="1" id="KW-0472">Membrane</keyword>
<name>A0A310SFA5_9HYME</name>
<feature type="transmembrane region" description="Helical" evidence="1">
    <location>
        <begin position="71"/>
        <end position="94"/>
    </location>
</feature>
<reference evidence="2 3" key="1">
    <citation type="submission" date="2015-07" db="EMBL/GenBank/DDBJ databases">
        <title>The genome of Eufriesea mexicana.</title>
        <authorList>
            <person name="Pan H."/>
            <person name="Kapheim K."/>
        </authorList>
    </citation>
    <scope>NUCLEOTIDE SEQUENCE [LARGE SCALE GENOMIC DNA]</scope>
    <source>
        <strain evidence="2">0111107269</strain>
        <tissue evidence="2">Whole body</tissue>
    </source>
</reference>
<gene>
    <name evidence="2" type="ORF">WN48_03507</name>
</gene>
<dbReference type="AlphaFoldDB" id="A0A310SFA5"/>
<dbReference type="EMBL" id="KQ762031">
    <property type="protein sequence ID" value="OAD56381.1"/>
    <property type="molecule type" value="Genomic_DNA"/>
</dbReference>
<proteinExistence type="predicted"/>
<dbReference type="Proteomes" id="UP000250275">
    <property type="component" value="Unassembled WGS sequence"/>
</dbReference>
<organism evidence="2 3">
    <name type="scientific">Eufriesea mexicana</name>
    <dbReference type="NCBI Taxonomy" id="516756"/>
    <lineage>
        <taxon>Eukaryota</taxon>
        <taxon>Metazoa</taxon>
        <taxon>Ecdysozoa</taxon>
        <taxon>Arthropoda</taxon>
        <taxon>Hexapoda</taxon>
        <taxon>Insecta</taxon>
        <taxon>Pterygota</taxon>
        <taxon>Neoptera</taxon>
        <taxon>Endopterygota</taxon>
        <taxon>Hymenoptera</taxon>
        <taxon>Apocrita</taxon>
        <taxon>Aculeata</taxon>
        <taxon>Apoidea</taxon>
        <taxon>Anthophila</taxon>
        <taxon>Apidae</taxon>
        <taxon>Eufriesea</taxon>
    </lineage>
</organism>